<evidence type="ECO:0000313" key="1">
    <source>
        <dbReference type="EMBL" id="MCC2191204.1"/>
    </source>
</evidence>
<dbReference type="EMBL" id="JAJEPR010000042">
    <property type="protein sequence ID" value="MCC2191204.1"/>
    <property type="molecule type" value="Genomic_DNA"/>
</dbReference>
<organism evidence="1 2">
    <name type="scientific">Fusicatenibacter faecihominis</name>
    <dbReference type="NCBI Taxonomy" id="2881276"/>
    <lineage>
        <taxon>Bacteria</taxon>
        <taxon>Bacillati</taxon>
        <taxon>Bacillota</taxon>
        <taxon>Clostridia</taxon>
        <taxon>Lachnospirales</taxon>
        <taxon>Lachnospiraceae</taxon>
        <taxon>Fusicatenibacter</taxon>
    </lineage>
</organism>
<name>A0AAE3J7S2_9FIRM</name>
<sequence>MAELHFESKEVEEYYRKERRVLGVGHPCRWDSQKVITKEDVDNYVKDAKNILSC</sequence>
<dbReference type="Proteomes" id="UP001197875">
    <property type="component" value="Unassembled WGS sequence"/>
</dbReference>
<comment type="caution">
    <text evidence="1">The sequence shown here is derived from an EMBL/GenBank/DDBJ whole genome shotgun (WGS) entry which is preliminary data.</text>
</comment>
<gene>
    <name evidence="1" type="ORF">LKD71_15635</name>
</gene>
<dbReference type="AlphaFoldDB" id="A0AAE3J7S2"/>
<evidence type="ECO:0000313" key="2">
    <source>
        <dbReference type="Proteomes" id="UP001197875"/>
    </source>
</evidence>
<proteinExistence type="predicted"/>
<keyword evidence="2" id="KW-1185">Reference proteome</keyword>
<protein>
    <submittedName>
        <fullName evidence="1">Uncharacterized protein</fullName>
    </submittedName>
</protein>
<reference evidence="1 2" key="1">
    <citation type="submission" date="2021-10" db="EMBL/GenBank/DDBJ databases">
        <title>Anaerobic single-cell dispensing facilitates the cultivation of human gut bacteria.</title>
        <authorList>
            <person name="Afrizal A."/>
        </authorList>
    </citation>
    <scope>NUCLEOTIDE SEQUENCE [LARGE SCALE GENOMIC DNA]</scope>
    <source>
        <strain evidence="1 2">CLA-AA-H277</strain>
    </source>
</reference>
<dbReference type="RefSeq" id="WP_178046132.1">
    <property type="nucleotide sequence ID" value="NZ_JAJEPR010000042.1"/>
</dbReference>
<accession>A0AAE3J7S2</accession>